<dbReference type="SMART" id="SM00041">
    <property type="entry name" value="CT"/>
    <property type="match status" value="1"/>
</dbReference>
<proteinExistence type="inferred from homology"/>
<evidence type="ECO:0000313" key="9">
    <source>
        <dbReference type="EMBL" id="CAK6953459.1"/>
    </source>
</evidence>
<dbReference type="GO" id="GO:0032926">
    <property type="term" value="P:negative regulation of activin receptor signaling pathway"/>
    <property type="evidence" value="ECO:0007669"/>
    <property type="project" value="UniProtKB-ARBA"/>
</dbReference>
<dbReference type="PANTHER" id="PTHR15273">
    <property type="entry name" value="DAN DOMAIN FAMILY MEMBER 5"/>
    <property type="match status" value="1"/>
</dbReference>
<sequence>MAFLISFIFLSSWTTIAFTFPHNTFDNIRRGSKIEFESSGSGPYEPVQGIVKVVQLDPRALSQSGLFRQGLIPRRAPSLRSRLSYPAFLSQGRPGPASKAPVSPLHHLHPKTPTEMELKKRQGLQMWQRAIDKGDKMTMSLPVNLKDTKQMCTAVPFTQRVTADGCNTVTVHNKLCFGQCSSLFVPSEGEFVELGAGVGLHRRAPCSRCAPSKAHTVAVPLRCGDEVRQKRVMMVEECKWGLKQTLAKPEMIHIPGSLESHRNFGRAHKRNSKLNGHRTDGINWEQNTRL</sequence>
<dbReference type="Pfam" id="PF03045">
    <property type="entry name" value="DAN"/>
    <property type="match status" value="1"/>
</dbReference>
<feature type="chain" id="PRO_5043116263" evidence="6">
    <location>
        <begin position="20"/>
        <end position="290"/>
    </location>
</feature>
<dbReference type="InterPro" id="IPR004133">
    <property type="entry name" value="DAN_dom"/>
</dbReference>
<name>A0AAV1N3F8_SCOSC</name>
<feature type="domain" description="CTCK" evidence="8">
    <location>
        <begin position="154"/>
        <end position="244"/>
    </location>
</feature>
<dbReference type="Gene3D" id="2.10.90.10">
    <property type="entry name" value="Cystine-knot cytokines"/>
    <property type="match status" value="1"/>
</dbReference>
<dbReference type="InterPro" id="IPR029034">
    <property type="entry name" value="Cystine-knot_cytokine"/>
</dbReference>
<evidence type="ECO:0000256" key="4">
    <source>
        <dbReference type="ARBA" id="ARBA00022729"/>
    </source>
</evidence>
<evidence type="ECO:0000256" key="2">
    <source>
        <dbReference type="ARBA" id="ARBA00007872"/>
    </source>
</evidence>
<gene>
    <name evidence="9" type="ORF">FSCOSCO3_A001335</name>
</gene>
<dbReference type="PIRSF" id="PIRSF027807">
    <property type="entry name" value="Cerberus"/>
    <property type="match status" value="1"/>
</dbReference>
<evidence type="ECO:0000256" key="1">
    <source>
        <dbReference type="ARBA" id="ARBA00004613"/>
    </source>
</evidence>
<feature type="region of interest" description="Disordered" evidence="7">
    <location>
        <begin position="269"/>
        <end position="290"/>
    </location>
</feature>
<comment type="caution">
    <text evidence="9">The sequence shown here is derived from an EMBL/GenBank/DDBJ whole genome shotgun (WGS) entry which is preliminary data.</text>
</comment>
<keyword evidence="10" id="KW-1185">Reference proteome</keyword>
<feature type="region of interest" description="Disordered" evidence="7">
    <location>
        <begin position="90"/>
        <end position="109"/>
    </location>
</feature>
<dbReference type="Proteomes" id="UP001314229">
    <property type="component" value="Unassembled WGS sequence"/>
</dbReference>
<feature type="signal peptide" evidence="6">
    <location>
        <begin position="1"/>
        <end position="19"/>
    </location>
</feature>
<evidence type="ECO:0000256" key="5">
    <source>
        <dbReference type="ARBA" id="ARBA00023157"/>
    </source>
</evidence>
<evidence type="ECO:0000256" key="6">
    <source>
        <dbReference type="PIRNR" id="PIRNR027807"/>
    </source>
</evidence>
<evidence type="ECO:0000259" key="8">
    <source>
        <dbReference type="SMART" id="SM00041"/>
    </source>
</evidence>
<reference evidence="9 10" key="1">
    <citation type="submission" date="2024-01" db="EMBL/GenBank/DDBJ databases">
        <authorList>
            <person name="Alioto T."/>
            <person name="Alioto T."/>
            <person name="Gomez Garrido J."/>
        </authorList>
    </citation>
    <scope>NUCLEOTIDE SEQUENCE [LARGE SCALE GENOMIC DNA]</scope>
</reference>
<keyword evidence="5" id="KW-1015">Disulfide bond</keyword>
<accession>A0AAV1N3F8</accession>
<evidence type="ECO:0000256" key="3">
    <source>
        <dbReference type="ARBA" id="ARBA00022525"/>
    </source>
</evidence>
<dbReference type="PANTHER" id="PTHR15273:SF8">
    <property type="entry name" value="CERBERUS"/>
    <property type="match status" value="1"/>
</dbReference>
<dbReference type="InterPro" id="IPR006207">
    <property type="entry name" value="Cys_knot_C"/>
</dbReference>
<dbReference type="AlphaFoldDB" id="A0AAV1N3F8"/>
<comment type="similarity">
    <text evidence="2 6">Belongs to the DAN family.</text>
</comment>
<comment type="subcellular location">
    <subcellularLocation>
        <location evidence="1 6">Secreted</location>
    </subcellularLocation>
</comment>
<keyword evidence="3 6" id="KW-0964">Secreted</keyword>
<dbReference type="InterPro" id="IPR016860">
    <property type="entry name" value="Cerberus"/>
</dbReference>
<evidence type="ECO:0000256" key="7">
    <source>
        <dbReference type="SAM" id="MobiDB-lite"/>
    </source>
</evidence>
<dbReference type="EMBL" id="CAWUFR010000013">
    <property type="protein sequence ID" value="CAK6953459.1"/>
    <property type="molecule type" value="Genomic_DNA"/>
</dbReference>
<dbReference type="GO" id="GO:0061371">
    <property type="term" value="P:determination of heart left/right asymmetry"/>
    <property type="evidence" value="ECO:0007669"/>
    <property type="project" value="TreeGrafter"/>
</dbReference>
<dbReference type="GO" id="GO:0005576">
    <property type="term" value="C:extracellular region"/>
    <property type="evidence" value="ECO:0007669"/>
    <property type="project" value="UniProtKB-SubCell"/>
</dbReference>
<protein>
    <submittedName>
        <fullName evidence="9">DAN domain family member 5</fullName>
    </submittedName>
</protein>
<organism evidence="9 10">
    <name type="scientific">Scomber scombrus</name>
    <name type="common">Atlantic mackerel</name>
    <name type="synonym">Scomber vernalis</name>
    <dbReference type="NCBI Taxonomy" id="13677"/>
    <lineage>
        <taxon>Eukaryota</taxon>
        <taxon>Metazoa</taxon>
        <taxon>Chordata</taxon>
        <taxon>Craniata</taxon>
        <taxon>Vertebrata</taxon>
        <taxon>Euteleostomi</taxon>
        <taxon>Actinopterygii</taxon>
        <taxon>Neopterygii</taxon>
        <taxon>Teleostei</taxon>
        <taxon>Neoteleostei</taxon>
        <taxon>Acanthomorphata</taxon>
        <taxon>Pelagiaria</taxon>
        <taxon>Scombriformes</taxon>
        <taxon>Scombridae</taxon>
        <taxon>Scomber</taxon>
    </lineage>
</organism>
<keyword evidence="4 6" id="KW-0732">Signal</keyword>
<evidence type="ECO:0000313" key="10">
    <source>
        <dbReference type="Proteomes" id="UP001314229"/>
    </source>
</evidence>